<evidence type="ECO:0000256" key="4">
    <source>
        <dbReference type="ARBA" id="ARBA00022821"/>
    </source>
</evidence>
<dbReference type="Proteomes" id="UP001420932">
    <property type="component" value="Unassembled WGS sequence"/>
</dbReference>
<keyword evidence="5" id="KW-0539">Nucleus</keyword>
<name>A0AAP0PZQ2_9MAGN</name>
<dbReference type="PANTHER" id="PTHR47413:SF2">
    <property type="entry name" value="LIPASE-LIKE PAD4"/>
    <property type="match status" value="1"/>
</dbReference>
<dbReference type="Pfam" id="PF18117">
    <property type="entry name" value="EDS1_EP"/>
    <property type="match status" value="1"/>
</dbReference>
<keyword evidence="9" id="KW-1185">Reference proteome</keyword>
<dbReference type="SUPFAM" id="SSF53474">
    <property type="entry name" value="alpha/beta-Hydrolases"/>
    <property type="match status" value="1"/>
</dbReference>
<dbReference type="GO" id="GO:0006629">
    <property type="term" value="P:lipid metabolic process"/>
    <property type="evidence" value="ECO:0007669"/>
    <property type="project" value="InterPro"/>
</dbReference>
<evidence type="ECO:0000259" key="7">
    <source>
        <dbReference type="Pfam" id="PF18117"/>
    </source>
</evidence>
<evidence type="ECO:0000313" key="9">
    <source>
        <dbReference type="Proteomes" id="UP001420932"/>
    </source>
</evidence>
<feature type="domain" description="Fungal lipase-type" evidence="6">
    <location>
        <begin position="84"/>
        <end position="190"/>
    </location>
</feature>
<comment type="caution">
    <text evidence="8">The sequence shown here is derived from an EMBL/GenBank/DDBJ whole genome shotgun (WGS) entry which is preliminary data.</text>
</comment>
<dbReference type="Pfam" id="PF01764">
    <property type="entry name" value="Lipase_3"/>
    <property type="match status" value="1"/>
</dbReference>
<dbReference type="Gene3D" id="3.40.50.1820">
    <property type="entry name" value="alpha/beta hydrolase"/>
    <property type="match status" value="1"/>
</dbReference>
<dbReference type="InterPro" id="IPR002921">
    <property type="entry name" value="Fungal_lipase-type"/>
</dbReference>
<dbReference type="AlphaFoldDB" id="A0AAP0PZQ2"/>
<dbReference type="GO" id="GO:0006952">
    <property type="term" value="P:defense response"/>
    <property type="evidence" value="ECO:0007669"/>
    <property type="project" value="UniProtKB-KW"/>
</dbReference>
<keyword evidence="4" id="KW-0611">Plant defense</keyword>
<comment type="subcellular location">
    <subcellularLocation>
        <location evidence="2">Cytoplasm</location>
    </subcellularLocation>
    <subcellularLocation>
        <location evidence="1">Nucleus</location>
    </subcellularLocation>
</comment>
<evidence type="ECO:0008006" key="10">
    <source>
        <dbReference type="Google" id="ProtNLM"/>
    </source>
</evidence>
<sequence>MVAAFMGSTRVLPEAWRLCRTAYTMVQGGYFAVEQDGDVGYVAFSGVQSVMVTGLDSDENALVPIDPRLFSPIIRRNPELAEDPPMVHAGFLHLFLSVYNTQASKIVTLLEKSKAIIVTGHSIGGTTASLTALWLLSYLLSLSSNLSILCITFGSPLLGNSSLSRAILRERWGGKFCHVVSQHDIVPRLLFSPITPIAPHLNSLFQLWLMSMTSSLHQSPHFQATNLSLSQQDMREMYRYVLDHVAAAAMDREDSMRSPYRPFGSYLLCSKEGAVCLDNAAAIVQMLYLMFVYGVEDHLSVDEHLKYGEIVMRGHHHHSLQFMKQMRCSTHNAVSNSSYEEGISLALEALGISNQDELVVRQAKECLTKARQMGRTPNLNSANLAIRLAKITPYRAQIEWFKARCDESIDSMGYYDAFKLGGASKRISKVNMNRIKLANFWDDVILMLETNQLPYDFHKRAKFVNASHFYKLLVEPLDIAHYYRLGMHRTKGHYITHGRERRYEVFDRWWRGRSWSSGNDGAAMKIRSKYAGFTQDSCFWARVEEAREWVESAQGESDVGKLAQTWDSILKFEAYARKLVESKEVSRDVEAKNSSYSLWLKDLKALKSKLEQSSLQFPQFLGDQMVL</sequence>
<evidence type="ECO:0000256" key="1">
    <source>
        <dbReference type="ARBA" id="ARBA00004123"/>
    </source>
</evidence>
<dbReference type="InterPro" id="IPR041266">
    <property type="entry name" value="EDS1_EP"/>
</dbReference>
<protein>
    <recommendedName>
        <fullName evidence="10">Lipase-like PAD4</fullName>
    </recommendedName>
</protein>
<evidence type="ECO:0000256" key="3">
    <source>
        <dbReference type="ARBA" id="ARBA00022490"/>
    </source>
</evidence>
<feature type="domain" description="EDS1 EP" evidence="7">
    <location>
        <begin position="396"/>
        <end position="613"/>
    </location>
</feature>
<reference evidence="8 9" key="1">
    <citation type="submission" date="2024-01" db="EMBL/GenBank/DDBJ databases">
        <title>Genome assemblies of Stephania.</title>
        <authorList>
            <person name="Yang L."/>
        </authorList>
    </citation>
    <scope>NUCLEOTIDE SEQUENCE [LARGE SCALE GENOMIC DNA]</scope>
    <source>
        <strain evidence="8">YNDBR</strain>
        <tissue evidence="8">Leaf</tissue>
    </source>
</reference>
<evidence type="ECO:0000259" key="6">
    <source>
        <dbReference type="Pfam" id="PF01764"/>
    </source>
</evidence>
<evidence type="ECO:0000313" key="8">
    <source>
        <dbReference type="EMBL" id="KAK9162367.1"/>
    </source>
</evidence>
<dbReference type="InterPro" id="IPR029058">
    <property type="entry name" value="AB_hydrolase_fold"/>
</dbReference>
<evidence type="ECO:0000256" key="2">
    <source>
        <dbReference type="ARBA" id="ARBA00004496"/>
    </source>
</evidence>
<keyword evidence="3" id="KW-0963">Cytoplasm</keyword>
<organism evidence="8 9">
    <name type="scientific">Stephania yunnanensis</name>
    <dbReference type="NCBI Taxonomy" id="152371"/>
    <lineage>
        <taxon>Eukaryota</taxon>
        <taxon>Viridiplantae</taxon>
        <taxon>Streptophyta</taxon>
        <taxon>Embryophyta</taxon>
        <taxon>Tracheophyta</taxon>
        <taxon>Spermatophyta</taxon>
        <taxon>Magnoliopsida</taxon>
        <taxon>Ranunculales</taxon>
        <taxon>Menispermaceae</taxon>
        <taxon>Menispermoideae</taxon>
        <taxon>Cissampelideae</taxon>
        <taxon>Stephania</taxon>
    </lineage>
</organism>
<dbReference type="GO" id="GO:0005634">
    <property type="term" value="C:nucleus"/>
    <property type="evidence" value="ECO:0007669"/>
    <property type="project" value="UniProtKB-SubCell"/>
</dbReference>
<proteinExistence type="predicted"/>
<gene>
    <name evidence="8" type="ORF">Syun_003269</name>
</gene>
<dbReference type="GO" id="GO:0005737">
    <property type="term" value="C:cytoplasm"/>
    <property type="evidence" value="ECO:0007669"/>
    <property type="project" value="UniProtKB-SubCell"/>
</dbReference>
<evidence type="ECO:0000256" key="5">
    <source>
        <dbReference type="ARBA" id="ARBA00023242"/>
    </source>
</evidence>
<dbReference type="EMBL" id="JBBNAF010000002">
    <property type="protein sequence ID" value="KAK9162367.1"/>
    <property type="molecule type" value="Genomic_DNA"/>
</dbReference>
<accession>A0AAP0PZQ2</accession>
<dbReference type="PANTHER" id="PTHR47413">
    <property type="entry name" value="LIPASE-LIKE PAD4"/>
    <property type="match status" value="1"/>
</dbReference>